<proteinExistence type="predicted"/>
<accession>A0A7T8EQD0</accession>
<evidence type="ECO:0000313" key="2">
    <source>
        <dbReference type="Proteomes" id="UP000595692"/>
    </source>
</evidence>
<organism evidence="1 2">
    <name type="scientific">Pseudomonas phage Bertil</name>
    <dbReference type="NCBI Taxonomy" id="2801385"/>
    <lineage>
        <taxon>Viruses</taxon>
        <taxon>Duplodnaviria</taxon>
        <taxon>Heunggongvirae</taxon>
        <taxon>Uroviricota</taxon>
        <taxon>Caudoviricetes</taxon>
        <taxon>Autographivirales</taxon>
        <taxon>Autoscriptoviridae</taxon>
        <taxon>Bertilvirus</taxon>
        <taxon>Bertilvirus bertil</taxon>
    </lineage>
</organism>
<name>A0A7T8EQD0_9CAUD</name>
<reference evidence="1 2" key="1">
    <citation type="submission" date="2020-11" db="EMBL/GenBank/DDBJ databases">
        <authorList>
            <person name="Joergensen J.B."/>
            <person name="Djurhuus A.M."/>
            <person name="Carstens A.B."/>
            <person name="Kot W."/>
            <person name="Neve H."/>
            <person name="Morris C.E."/>
            <person name="Hansen L.H."/>
        </authorList>
    </citation>
    <scope>NUCLEOTIDE SEQUENCE [LARGE SCALE GENOMIC DNA]</scope>
</reference>
<dbReference type="Proteomes" id="UP000595692">
    <property type="component" value="Segment"/>
</dbReference>
<keyword evidence="2" id="KW-1185">Reference proteome</keyword>
<sequence>MSRRYKVRLTDGSDETVEASDVQITAVGVKFLNGQGKAAVVVAYFNPSIVASVIEVKA</sequence>
<evidence type="ECO:0000313" key="1">
    <source>
        <dbReference type="EMBL" id="QQO90774.1"/>
    </source>
</evidence>
<dbReference type="EMBL" id="MW286266">
    <property type="protein sequence ID" value="QQO90774.1"/>
    <property type="molecule type" value="Genomic_DNA"/>
</dbReference>
<protein>
    <submittedName>
        <fullName evidence="1">Uncharacterized protein</fullName>
    </submittedName>
</protein>